<dbReference type="GeneID" id="63692822"/>
<dbReference type="AlphaFoldDB" id="A0A017SA26"/>
<evidence type="ECO:0000313" key="3">
    <source>
        <dbReference type="Proteomes" id="UP000019804"/>
    </source>
</evidence>
<dbReference type="Proteomes" id="UP000019804">
    <property type="component" value="Unassembled WGS sequence"/>
</dbReference>
<keyword evidence="1" id="KW-0812">Transmembrane</keyword>
<dbReference type="EMBL" id="KK088429">
    <property type="protein sequence ID" value="EYE93908.1"/>
    <property type="molecule type" value="Genomic_DNA"/>
</dbReference>
<sequence>MQQNELGRGSMCERTLGSMQRIETLGFGKRLLFFFFSSLLFPFPDCLLVGSCGGCCFLGV</sequence>
<name>A0A017SA26_ASPRC</name>
<evidence type="ECO:0000256" key="1">
    <source>
        <dbReference type="SAM" id="Phobius"/>
    </source>
</evidence>
<reference evidence="3" key="1">
    <citation type="journal article" date="2014" name="Nat. Commun.">
        <title>Genomic adaptations of the halophilic Dead Sea filamentous fungus Eurotium rubrum.</title>
        <authorList>
            <person name="Kis-Papo T."/>
            <person name="Weig A.R."/>
            <person name="Riley R."/>
            <person name="Persoh D."/>
            <person name="Salamov A."/>
            <person name="Sun H."/>
            <person name="Lipzen A."/>
            <person name="Wasser S.P."/>
            <person name="Rambold G."/>
            <person name="Grigoriev I.V."/>
            <person name="Nevo E."/>
        </authorList>
    </citation>
    <scope>NUCLEOTIDE SEQUENCE [LARGE SCALE GENOMIC DNA]</scope>
    <source>
        <strain evidence="3">CBS 135680</strain>
    </source>
</reference>
<dbReference type="RefSeq" id="XP_040637596.1">
    <property type="nucleotide sequence ID" value="XM_040777698.1"/>
</dbReference>
<organism evidence="2 3">
    <name type="scientific">Aspergillus ruber (strain CBS 135680)</name>
    <dbReference type="NCBI Taxonomy" id="1388766"/>
    <lineage>
        <taxon>Eukaryota</taxon>
        <taxon>Fungi</taxon>
        <taxon>Dikarya</taxon>
        <taxon>Ascomycota</taxon>
        <taxon>Pezizomycotina</taxon>
        <taxon>Eurotiomycetes</taxon>
        <taxon>Eurotiomycetidae</taxon>
        <taxon>Eurotiales</taxon>
        <taxon>Aspergillaceae</taxon>
        <taxon>Aspergillus</taxon>
        <taxon>Aspergillus subgen. Aspergillus</taxon>
    </lineage>
</organism>
<protein>
    <submittedName>
        <fullName evidence="2">Uncharacterized protein</fullName>
    </submittedName>
</protein>
<gene>
    <name evidence="2" type="ORF">EURHEDRAFT_113603</name>
</gene>
<keyword evidence="3" id="KW-1185">Reference proteome</keyword>
<evidence type="ECO:0000313" key="2">
    <source>
        <dbReference type="EMBL" id="EYE93908.1"/>
    </source>
</evidence>
<keyword evidence="1" id="KW-0472">Membrane</keyword>
<keyword evidence="1" id="KW-1133">Transmembrane helix</keyword>
<feature type="transmembrane region" description="Helical" evidence="1">
    <location>
        <begin position="31"/>
        <end position="50"/>
    </location>
</feature>
<proteinExistence type="predicted"/>
<accession>A0A017SA26</accession>
<dbReference type="HOGENOM" id="CLU_2941325_0_0_1"/>